<evidence type="ECO:0000313" key="1">
    <source>
        <dbReference type="EMBL" id="GAH37053.1"/>
    </source>
</evidence>
<dbReference type="EMBL" id="BARU01010770">
    <property type="protein sequence ID" value="GAH37053.1"/>
    <property type="molecule type" value="Genomic_DNA"/>
</dbReference>
<gene>
    <name evidence="1" type="ORF">S03H2_20434</name>
</gene>
<dbReference type="AlphaFoldDB" id="X1GVN1"/>
<proteinExistence type="predicted"/>
<comment type="caution">
    <text evidence="1">The sequence shown here is derived from an EMBL/GenBank/DDBJ whole genome shotgun (WGS) entry which is preliminary data.</text>
</comment>
<protein>
    <submittedName>
        <fullName evidence="1">Uncharacterized protein</fullName>
    </submittedName>
</protein>
<sequence length="35" mass="4009">VNTLHKIYNGLWIVLITGGSYAQVMHNQRPIINIM</sequence>
<reference evidence="1" key="1">
    <citation type="journal article" date="2014" name="Front. Microbiol.">
        <title>High frequency of phylogenetically diverse reductive dehalogenase-homologous genes in deep subseafloor sedimentary metagenomes.</title>
        <authorList>
            <person name="Kawai M."/>
            <person name="Futagami T."/>
            <person name="Toyoda A."/>
            <person name="Takaki Y."/>
            <person name="Nishi S."/>
            <person name="Hori S."/>
            <person name="Arai W."/>
            <person name="Tsubouchi T."/>
            <person name="Morono Y."/>
            <person name="Uchiyama I."/>
            <person name="Ito T."/>
            <person name="Fujiyama A."/>
            <person name="Inagaki F."/>
            <person name="Takami H."/>
        </authorList>
    </citation>
    <scope>NUCLEOTIDE SEQUENCE</scope>
    <source>
        <strain evidence="1">Expedition CK06-06</strain>
    </source>
</reference>
<name>X1GVN1_9ZZZZ</name>
<organism evidence="1">
    <name type="scientific">marine sediment metagenome</name>
    <dbReference type="NCBI Taxonomy" id="412755"/>
    <lineage>
        <taxon>unclassified sequences</taxon>
        <taxon>metagenomes</taxon>
        <taxon>ecological metagenomes</taxon>
    </lineage>
</organism>
<feature type="non-terminal residue" evidence="1">
    <location>
        <position position="1"/>
    </location>
</feature>
<accession>X1GVN1</accession>